<evidence type="ECO:0000313" key="2">
    <source>
        <dbReference type="EMBL" id="MFC3126418.1"/>
    </source>
</evidence>
<protein>
    <submittedName>
        <fullName evidence="2">Uncharacterized protein</fullName>
    </submittedName>
</protein>
<keyword evidence="1" id="KW-0812">Transmembrane</keyword>
<comment type="caution">
    <text evidence="2">The sequence shown here is derived from an EMBL/GenBank/DDBJ whole genome shotgun (WGS) entry which is preliminary data.</text>
</comment>
<organism evidence="2 3">
    <name type="scientific">Teichococcus globiformis</name>
    <dbReference type="NCBI Taxonomy" id="2307229"/>
    <lineage>
        <taxon>Bacteria</taxon>
        <taxon>Pseudomonadati</taxon>
        <taxon>Pseudomonadota</taxon>
        <taxon>Alphaproteobacteria</taxon>
        <taxon>Acetobacterales</taxon>
        <taxon>Roseomonadaceae</taxon>
        <taxon>Roseomonas</taxon>
    </lineage>
</organism>
<keyword evidence="1" id="KW-0472">Membrane</keyword>
<dbReference type="EMBL" id="JBHRTN010000018">
    <property type="protein sequence ID" value="MFC3126418.1"/>
    <property type="molecule type" value="Genomic_DNA"/>
</dbReference>
<sequence>MRDLSIEASFVQPRVMGGDRQPSFAKGLLWGCALCVPIWGAIGWAVSRAL</sequence>
<reference evidence="3" key="1">
    <citation type="journal article" date="2019" name="Int. J. Syst. Evol. Microbiol.">
        <title>The Global Catalogue of Microorganisms (GCM) 10K type strain sequencing project: providing services to taxonomists for standard genome sequencing and annotation.</title>
        <authorList>
            <consortium name="The Broad Institute Genomics Platform"/>
            <consortium name="The Broad Institute Genome Sequencing Center for Infectious Disease"/>
            <person name="Wu L."/>
            <person name="Ma J."/>
        </authorList>
    </citation>
    <scope>NUCLEOTIDE SEQUENCE [LARGE SCALE GENOMIC DNA]</scope>
    <source>
        <strain evidence="3">KCTC 52094</strain>
    </source>
</reference>
<feature type="transmembrane region" description="Helical" evidence="1">
    <location>
        <begin position="28"/>
        <end position="46"/>
    </location>
</feature>
<keyword evidence="1" id="KW-1133">Transmembrane helix</keyword>
<name>A0ABV7G3L4_9PROT</name>
<dbReference type="Proteomes" id="UP001595593">
    <property type="component" value="Unassembled WGS sequence"/>
</dbReference>
<proteinExistence type="predicted"/>
<keyword evidence="3" id="KW-1185">Reference proteome</keyword>
<dbReference type="RefSeq" id="WP_379597726.1">
    <property type="nucleotide sequence ID" value="NZ_JBHRTN010000018.1"/>
</dbReference>
<gene>
    <name evidence="2" type="ORF">ACFOD4_15240</name>
</gene>
<evidence type="ECO:0000256" key="1">
    <source>
        <dbReference type="SAM" id="Phobius"/>
    </source>
</evidence>
<accession>A0ABV7G3L4</accession>
<evidence type="ECO:0000313" key="3">
    <source>
        <dbReference type="Proteomes" id="UP001595593"/>
    </source>
</evidence>